<dbReference type="InterPro" id="IPR003593">
    <property type="entry name" value="AAA+_ATPase"/>
</dbReference>
<dbReference type="NCBIfam" id="TIGR04435">
    <property type="entry name" value="restrict_AAA_1"/>
    <property type="match status" value="1"/>
</dbReference>
<accession>A0A085ZHG0</accession>
<dbReference type="GO" id="GO:0016887">
    <property type="term" value="F:ATP hydrolysis activity"/>
    <property type="evidence" value="ECO:0007669"/>
    <property type="project" value="InterPro"/>
</dbReference>
<dbReference type="Pfam" id="PF13175">
    <property type="entry name" value="AAA_15"/>
    <property type="match status" value="1"/>
</dbReference>
<evidence type="ECO:0000313" key="3">
    <source>
        <dbReference type="Proteomes" id="UP000028703"/>
    </source>
</evidence>
<dbReference type="InterPro" id="IPR027417">
    <property type="entry name" value="P-loop_NTPase"/>
</dbReference>
<dbReference type="InterPro" id="IPR030974">
    <property type="entry name" value="Restrict_AAA"/>
</dbReference>
<name>A0A085ZHG0_9FLAO</name>
<dbReference type="Proteomes" id="UP000028703">
    <property type="component" value="Unassembled WGS sequence"/>
</dbReference>
<dbReference type="SMART" id="SM00382">
    <property type="entry name" value="AAA"/>
    <property type="match status" value="1"/>
</dbReference>
<evidence type="ECO:0000313" key="2">
    <source>
        <dbReference type="EMBL" id="KFF03874.1"/>
    </source>
</evidence>
<proteinExistence type="predicted"/>
<feature type="domain" description="AAA+ ATPase" evidence="1">
    <location>
        <begin position="34"/>
        <end position="443"/>
    </location>
</feature>
<dbReference type="EMBL" id="JPRO01000007">
    <property type="protein sequence ID" value="KFF03874.1"/>
    <property type="molecule type" value="Genomic_DNA"/>
</dbReference>
<protein>
    <recommendedName>
        <fullName evidence="1">AAA+ ATPase domain-containing protein</fullName>
    </recommendedName>
</protein>
<dbReference type="Gene3D" id="3.40.50.300">
    <property type="entry name" value="P-loop containing nucleotide triphosphate hydrolases"/>
    <property type="match status" value="1"/>
</dbReference>
<evidence type="ECO:0000259" key="1">
    <source>
        <dbReference type="SMART" id="SM00382"/>
    </source>
</evidence>
<dbReference type="OrthoDB" id="9815944at2"/>
<dbReference type="AlphaFoldDB" id="A0A085ZHG0"/>
<dbReference type="STRING" id="421531.IX38_10740"/>
<gene>
    <name evidence="2" type="ORF">IX38_10740</name>
</gene>
<sequence length="570" mass="66490">MKLLRLQINHHFRSLPAGFKLIFREGDDNLYENIDEPICLVGVNGSGKSNVLEALAEIFSYLDQTFLRYVNSHSDSPLINSFEIEYLLPIAYDMRSIATDLDISGKEDFIHVKIAKLNDVKPTFYYYLNGVEKIIGTDFQSFMPKRIVGYSSGQNELLSIPFSKIKFRYYNTLLQEFKETYRENVEYSRLKYVDYEENYNILLSNFLMAKDNEADVLKETISIEEIESFELIINRNQSKKGALPIDVDIDKFLTFFESRSNYKYQKKPNVTVLGYTDIENLKIELQNNFGDAAGLYTLFKRLGYLNLNFVDKISIDLLLASDIEIYNNYDISDFSPKDKLFQIAEVNVRKSNLNYPINYKSLSDGEHQFIHVIGTLLMYKDESSLFLFDEPETHFNPQWKYEYTKTFKKITDRFKSQIIMTTHDPVLLSGLSKENVIVFNKPNNGLERTYKPDKDLRGMGVDAILTSEIFGLNSTLDSETLNDFIERRKLLIKKEKGELSDIENEKLTKLSYHLMDIDYNKPFADPLYKDFIMAIEDLDVYKQTEISRSEIREREEIAKQIMKKLNDNGL</sequence>
<dbReference type="PANTHER" id="PTHR32182:SF25">
    <property type="entry name" value="SLR1056 PROTEIN"/>
    <property type="match status" value="1"/>
</dbReference>
<dbReference type="GO" id="GO:0006302">
    <property type="term" value="P:double-strand break repair"/>
    <property type="evidence" value="ECO:0007669"/>
    <property type="project" value="TreeGrafter"/>
</dbReference>
<dbReference type="RefSeq" id="WP_034704519.1">
    <property type="nucleotide sequence ID" value="NZ_JPRO01000007.1"/>
</dbReference>
<reference evidence="2 3" key="1">
    <citation type="submission" date="2014-07" db="EMBL/GenBank/DDBJ databases">
        <title>Genome of Chryseobacterium luteum DSM 18605.</title>
        <authorList>
            <person name="Stropko S.J."/>
            <person name="Pipes S.E."/>
            <person name="Newman J.D."/>
        </authorList>
    </citation>
    <scope>NUCLEOTIDE SEQUENCE [LARGE SCALE GENOMIC DNA]</scope>
    <source>
        <strain evidence="2 3">DSM 18605</strain>
    </source>
</reference>
<dbReference type="InterPro" id="IPR041685">
    <property type="entry name" value="AAA_GajA/Old/RecF-like"/>
</dbReference>
<organism evidence="2 3">
    <name type="scientific">Chryseobacterium luteum</name>
    <dbReference type="NCBI Taxonomy" id="421531"/>
    <lineage>
        <taxon>Bacteria</taxon>
        <taxon>Pseudomonadati</taxon>
        <taxon>Bacteroidota</taxon>
        <taxon>Flavobacteriia</taxon>
        <taxon>Flavobacteriales</taxon>
        <taxon>Weeksellaceae</taxon>
        <taxon>Chryseobacterium group</taxon>
        <taxon>Chryseobacterium</taxon>
    </lineage>
</organism>
<dbReference type="PANTHER" id="PTHR32182">
    <property type="entry name" value="DNA REPLICATION AND REPAIR PROTEIN RECF"/>
    <property type="match status" value="1"/>
</dbReference>
<dbReference type="GO" id="GO:0005524">
    <property type="term" value="F:ATP binding"/>
    <property type="evidence" value="ECO:0007669"/>
    <property type="project" value="InterPro"/>
</dbReference>
<dbReference type="GO" id="GO:0000731">
    <property type="term" value="P:DNA synthesis involved in DNA repair"/>
    <property type="evidence" value="ECO:0007669"/>
    <property type="project" value="TreeGrafter"/>
</dbReference>
<dbReference type="SUPFAM" id="SSF52540">
    <property type="entry name" value="P-loop containing nucleoside triphosphate hydrolases"/>
    <property type="match status" value="1"/>
</dbReference>
<comment type="caution">
    <text evidence="2">The sequence shown here is derived from an EMBL/GenBank/DDBJ whole genome shotgun (WGS) entry which is preliminary data.</text>
</comment>
<dbReference type="eggNOG" id="COG3950">
    <property type="taxonomic scope" value="Bacteria"/>
</dbReference>
<keyword evidence="3" id="KW-1185">Reference proteome</keyword>